<proteinExistence type="predicted"/>
<evidence type="ECO:0000313" key="2">
    <source>
        <dbReference type="Proteomes" id="UP000063699"/>
    </source>
</evidence>
<dbReference type="Proteomes" id="UP000063699">
    <property type="component" value="Chromosome"/>
</dbReference>
<organism evidence="1 2">
    <name type="scientific">Kibdelosporangium phytohabitans</name>
    <dbReference type="NCBI Taxonomy" id="860235"/>
    <lineage>
        <taxon>Bacteria</taxon>
        <taxon>Bacillati</taxon>
        <taxon>Actinomycetota</taxon>
        <taxon>Actinomycetes</taxon>
        <taxon>Pseudonocardiales</taxon>
        <taxon>Pseudonocardiaceae</taxon>
        <taxon>Kibdelosporangium</taxon>
    </lineage>
</organism>
<dbReference type="Gene3D" id="1.10.1220.10">
    <property type="entry name" value="Met repressor-like"/>
    <property type="match status" value="1"/>
</dbReference>
<dbReference type="RefSeq" id="WP_054294885.1">
    <property type="nucleotide sequence ID" value="NZ_CP012752.1"/>
</dbReference>
<dbReference type="EMBL" id="CP012752">
    <property type="protein sequence ID" value="ALG12994.1"/>
    <property type="molecule type" value="Genomic_DNA"/>
</dbReference>
<dbReference type="KEGG" id="kphy:AOZ06_44550"/>
<dbReference type="OrthoDB" id="73061at2"/>
<keyword evidence="2" id="KW-1185">Reference proteome</keyword>
<accession>A0A0N9IAA0</accession>
<evidence type="ECO:0000313" key="1">
    <source>
        <dbReference type="EMBL" id="ALG12994.1"/>
    </source>
</evidence>
<dbReference type="CDD" id="cd22231">
    <property type="entry name" value="RHH_NikR_HicB-like"/>
    <property type="match status" value="1"/>
</dbReference>
<sequence length="82" mass="8861">MKTAISVPDETFAQVDRSAKSLGVTRSEFYARAARFYLEHLEQESLTNEINDALDVIGSADDSGTAAAAAGRHRVAGSDDEW</sequence>
<dbReference type="AlphaFoldDB" id="A0A0N9IAA0"/>
<reference evidence="1 2" key="1">
    <citation type="submission" date="2015-07" db="EMBL/GenBank/DDBJ databases">
        <title>Genome sequencing of Kibdelosporangium phytohabitans.</title>
        <authorList>
            <person name="Qin S."/>
            <person name="Xing K."/>
        </authorList>
    </citation>
    <scope>NUCLEOTIDE SEQUENCE [LARGE SCALE GENOMIC DNA]</scope>
    <source>
        <strain evidence="1 2">KLBMP1111</strain>
    </source>
</reference>
<dbReference type="STRING" id="860235.AOZ06_44550"/>
<gene>
    <name evidence="1" type="ORF">AOZ06_44550</name>
</gene>
<protein>
    <submittedName>
        <fullName evidence="1">CopG family transcriptional regulator</fullName>
    </submittedName>
</protein>
<dbReference type="GO" id="GO:0006355">
    <property type="term" value="P:regulation of DNA-templated transcription"/>
    <property type="evidence" value="ECO:0007669"/>
    <property type="project" value="InterPro"/>
</dbReference>
<dbReference type="InterPro" id="IPR013321">
    <property type="entry name" value="Arc_rbn_hlx_hlx"/>
</dbReference>
<name>A0A0N9IAA0_9PSEU</name>